<accession>A0A895YNM0</accession>
<keyword evidence="2" id="KW-0378">Hydrolase</keyword>
<dbReference type="GO" id="GO:0016787">
    <property type="term" value="F:hydrolase activity"/>
    <property type="evidence" value="ECO:0007669"/>
    <property type="project" value="UniProtKB-KW"/>
</dbReference>
<dbReference type="Pfam" id="PF00561">
    <property type="entry name" value="Abhydrolase_1"/>
    <property type="match status" value="1"/>
</dbReference>
<reference evidence="2" key="1">
    <citation type="submission" date="2021-02" db="EMBL/GenBank/DDBJ databases">
        <title>Natrosporangium hydrolyticum gen. nov., sp. nov, a haloalkaliphilic actinobacterium from a soda solonchak soil.</title>
        <authorList>
            <person name="Sorokin D.Y."/>
            <person name="Khijniak T.V."/>
            <person name="Zakharycheva A.P."/>
            <person name="Boueva O.V."/>
            <person name="Ariskina E.V."/>
            <person name="Hahnke R.L."/>
            <person name="Bunk B."/>
            <person name="Sproer C."/>
            <person name="Schumann P."/>
            <person name="Evtushenko L.I."/>
            <person name="Kublanov I.V."/>
        </authorList>
    </citation>
    <scope>NUCLEOTIDE SEQUENCE</scope>
    <source>
        <strain evidence="2">DSM 106523</strain>
    </source>
</reference>
<feature type="domain" description="AB hydrolase-1" evidence="1">
    <location>
        <begin position="46"/>
        <end position="296"/>
    </location>
</feature>
<dbReference type="KEGG" id="nhy:JQS43_23765"/>
<dbReference type="EMBL" id="CP070499">
    <property type="protein sequence ID" value="QSB17535.1"/>
    <property type="molecule type" value="Genomic_DNA"/>
</dbReference>
<dbReference type="Proteomes" id="UP000662857">
    <property type="component" value="Chromosome"/>
</dbReference>
<name>A0A895YNM0_9ACTN</name>
<dbReference type="Gene3D" id="3.40.50.1820">
    <property type="entry name" value="alpha/beta hydrolase"/>
    <property type="match status" value="1"/>
</dbReference>
<keyword evidence="3" id="KW-1185">Reference proteome</keyword>
<protein>
    <submittedName>
        <fullName evidence="2">Alpha/beta hydrolase</fullName>
    </submittedName>
</protein>
<dbReference type="PANTHER" id="PTHR46438">
    <property type="entry name" value="ALPHA/BETA-HYDROLASES SUPERFAMILY PROTEIN"/>
    <property type="match status" value="1"/>
</dbReference>
<evidence type="ECO:0000313" key="3">
    <source>
        <dbReference type="Proteomes" id="UP000662857"/>
    </source>
</evidence>
<proteinExistence type="predicted"/>
<dbReference type="AlphaFoldDB" id="A0A895YNM0"/>
<dbReference type="PRINTS" id="PR00111">
    <property type="entry name" value="ABHYDROLASE"/>
</dbReference>
<evidence type="ECO:0000313" key="2">
    <source>
        <dbReference type="EMBL" id="QSB17535.1"/>
    </source>
</evidence>
<gene>
    <name evidence="2" type="ORF">JQS43_23765</name>
</gene>
<sequence length="320" mass="34125">MLAPESVLPDLTEPLSAWPGRLVRVDGSLTYARAAPPTGADPAPAVYVHGLGGSSTNWTDLAALLAGHLDADAIDLPGSGHSDPAGEYRIRSFAARVVRWIEEVRGEPVHLVGNSLGGTVSVVVAATRPDLIRSLTLISPALPFLDPRRSLQSRMVPLLAVPGGEWVARRLLASMSPEELAQRVVAACFAAPERVPDERFAEAVAEMSMRFTVDHYVPAYLATMRGLVGSFLRAYLPGSGSLWRTLARIEAPTLVIAGRQDRLVDIRVAPRAAELIPDSRLLILDGVGHVGQMEAPRLVARAVVSMLDEVVGRPLAGVAD</sequence>
<dbReference type="InterPro" id="IPR029058">
    <property type="entry name" value="AB_hydrolase_fold"/>
</dbReference>
<dbReference type="SUPFAM" id="SSF53474">
    <property type="entry name" value="alpha/beta-Hydrolases"/>
    <property type="match status" value="1"/>
</dbReference>
<evidence type="ECO:0000259" key="1">
    <source>
        <dbReference type="Pfam" id="PF00561"/>
    </source>
</evidence>
<organism evidence="2 3">
    <name type="scientific">Natronosporangium hydrolyticum</name>
    <dbReference type="NCBI Taxonomy" id="2811111"/>
    <lineage>
        <taxon>Bacteria</taxon>
        <taxon>Bacillati</taxon>
        <taxon>Actinomycetota</taxon>
        <taxon>Actinomycetes</taxon>
        <taxon>Micromonosporales</taxon>
        <taxon>Micromonosporaceae</taxon>
        <taxon>Natronosporangium</taxon>
    </lineage>
</organism>
<dbReference type="InterPro" id="IPR000073">
    <property type="entry name" value="AB_hydrolase_1"/>
</dbReference>